<comment type="caution">
    <text evidence="2">The sequence shown here is derived from an EMBL/GenBank/DDBJ whole genome shotgun (WGS) entry which is preliminary data.</text>
</comment>
<evidence type="ECO:0000313" key="3">
    <source>
        <dbReference type="Proteomes" id="UP000036097"/>
    </source>
</evidence>
<evidence type="ECO:0000256" key="1">
    <source>
        <dbReference type="SAM" id="MobiDB-lite"/>
    </source>
</evidence>
<dbReference type="AlphaFoldDB" id="A0A0J1JZZ9"/>
<protein>
    <submittedName>
        <fullName evidence="2">Uncharacterized protein</fullName>
    </submittedName>
</protein>
<keyword evidence="3" id="KW-1185">Reference proteome</keyword>
<proteinExistence type="predicted"/>
<feature type="region of interest" description="Disordered" evidence="1">
    <location>
        <begin position="1"/>
        <end position="37"/>
    </location>
</feature>
<dbReference type="STRING" id="1195763.ABT56_04230"/>
<evidence type="ECO:0000313" key="2">
    <source>
        <dbReference type="EMBL" id="KLV07797.1"/>
    </source>
</evidence>
<dbReference type="PATRIC" id="fig|1195763.3.peg.901"/>
<feature type="compositionally biased region" description="Basic residues" evidence="1">
    <location>
        <begin position="1"/>
        <end position="11"/>
    </location>
</feature>
<name>A0A0J1JZZ9_9GAMM</name>
<sequence length="61" mass="6627">MFGQAGRKRARCSGLPGGSEGSGIQAGQDRLTDRKQGLPKFIRMMKNNELARKAITMTGFV</sequence>
<organism evidence="2 3">
    <name type="scientific">Photobacterium aquae</name>
    <dbReference type="NCBI Taxonomy" id="1195763"/>
    <lineage>
        <taxon>Bacteria</taxon>
        <taxon>Pseudomonadati</taxon>
        <taxon>Pseudomonadota</taxon>
        <taxon>Gammaproteobacteria</taxon>
        <taxon>Vibrionales</taxon>
        <taxon>Vibrionaceae</taxon>
        <taxon>Photobacterium</taxon>
    </lineage>
</organism>
<reference evidence="2 3" key="1">
    <citation type="submission" date="2015-05" db="EMBL/GenBank/DDBJ databases">
        <title>Photobacterium galathea sp. nov.</title>
        <authorList>
            <person name="Machado H."/>
            <person name="Gram L."/>
        </authorList>
    </citation>
    <scope>NUCLEOTIDE SEQUENCE [LARGE SCALE GENOMIC DNA]</scope>
    <source>
        <strain evidence="2 3">CGMCC 1.12159</strain>
    </source>
</reference>
<gene>
    <name evidence="2" type="ORF">ABT56_04230</name>
</gene>
<accession>A0A0J1JZZ9</accession>
<dbReference type="Proteomes" id="UP000036097">
    <property type="component" value="Unassembled WGS sequence"/>
</dbReference>
<dbReference type="EMBL" id="LDOT01000004">
    <property type="protein sequence ID" value="KLV07797.1"/>
    <property type="molecule type" value="Genomic_DNA"/>
</dbReference>